<evidence type="ECO:0000256" key="1">
    <source>
        <dbReference type="ARBA" id="ARBA00000085"/>
    </source>
</evidence>
<evidence type="ECO:0000313" key="10">
    <source>
        <dbReference type="Proteomes" id="UP000033772"/>
    </source>
</evidence>
<dbReference type="SMART" id="SM00387">
    <property type="entry name" value="HATPase_c"/>
    <property type="match status" value="1"/>
</dbReference>
<dbReference type="GO" id="GO:0000160">
    <property type="term" value="P:phosphorelay signal transduction system"/>
    <property type="evidence" value="ECO:0007669"/>
    <property type="project" value="TreeGrafter"/>
</dbReference>
<feature type="compositionally biased region" description="Low complexity" evidence="6">
    <location>
        <begin position="402"/>
        <end position="417"/>
    </location>
</feature>
<keyword evidence="3" id="KW-0597">Phosphoprotein</keyword>
<feature type="transmembrane region" description="Helical" evidence="7">
    <location>
        <begin position="12"/>
        <end position="35"/>
    </location>
</feature>
<dbReference type="OrthoDB" id="4652229at2"/>
<dbReference type="InterPro" id="IPR036890">
    <property type="entry name" value="HATPase_C_sf"/>
</dbReference>
<feature type="region of interest" description="Disordered" evidence="6">
    <location>
        <begin position="70"/>
        <end position="143"/>
    </location>
</feature>
<feature type="compositionally biased region" description="Low complexity" evidence="6">
    <location>
        <begin position="486"/>
        <end position="498"/>
    </location>
</feature>
<feature type="compositionally biased region" description="Basic and acidic residues" evidence="6">
    <location>
        <begin position="502"/>
        <end position="528"/>
    </location>
</feature>
<evidence type="ECO:0000256" key="6">
    <source>
        <dbReference type="SAM" id="MobiDB-lite"/>
    </source>
</evidence>
<dbReference type="GO" id="GO:0005886">
    <property type="term" value="C:plasma membrane"/>
    <property type="evidence" value="ECO:0007669"/>
    <property type="project" value="TreeGrafter"/>
</dbReference>
<feature type="transmembrane region" description="Helical" evidence="7">
    <location>
        <begin position="41"/>
        <end position="63"/>
    </location>
</feature>
<dbReference type="InterPro" id="IPR003594">
    <property type="entry name" value="HATPase_dom"/>
</dbReference>
<evidence type="ECO:0000256" key="7">
    <source>
        <dbReference type="SAM" id="Phobius"/>
    </source>
</evidence>
<sequence>MTRPFLVRLHRAGPWFCSTAILLFVALSPVIFVTASGDEWLWRWLLAGVPVVALTLWLTAMAYDRTPAEASARSAEKSGTPAEASATSADLASTDASNDASDVSAVVGDGSADASDASADVPDGSADVRDSSADVADASAGVDGRRGEAGMRVAVLSLSRKVQASAHRIQEESTRMVAKFPAEPDVLEAGMRVDHAAAQQARLAQSIATLCGEQPGQHWRDPLAIADVVRGAAGRITAYRRVRVEGDPPVAVQGAHVEPLIHLVAELLANATQSSPPATEVLVTIRSVRRGAALEIDDAGVGMDETNLAWMREIASGTRQVRLQDLGEIPQTGLAVVGTYVRRHGFRVDLTESVHGGLRVAVLVPEAMTTPLTPAVPAPVGPRTPPSIPVPPSTPVPASLLAQAPKAPPASTTPAWPVHNAAKAPDPIPGRNEPSLFTSDGLPQRRSKRGQRFATGHQQAVSQPIPARPEPTAEQAGAWMSSFLSTPATPATGTTIPPVNDRQNDRQNDRTTAETDAAPENHWRNHDR</sequence>
<dbReference type="PANTHER" id="PTHR45436:SF5">
    <property type="entry name" value="SENSOR HISTIDINE KINASE TRCS"/>
    <property type="match status" value="1"/>
</dbReference>
<gene>
    <name evidence="9" type="ORF">UG56_016155</name>
</gene>
<name>A0A1J4N2F3_9ACTN</name>
<evidence type="ECO:0000256" key="4">
    <source>
        <dbReference type="ARBA" id="ARBA00022679"/>
    </source>
</evidence>
<evidence type="ECO:0000256" key="3">
    <source>
        <dbReference type="ARBA" id="ARBA00022553"/>
    </source>
</evidence>
<feature type="compositionally biased region" description="Pro residues" evidence="6">
    <location>
        <begin position="375"/>
        <end position="395"/>
    </location>
</feature>
<evidence type="ECO:0000313" key="9">
    <source>
        <dbReference type="EMBL" id="OIJ25714.1"/>
    </source>
</evidence>
<feature type="compositionally biased region" description="Low complexity" evidence="6">
    <location>
        <begin position="84"/>
        <end position="125"/>
    </location>
</feature>
<dbReference type="STRING" id="1844.UG56_016155"/>
<dbReference type="AlphaFoldDB" id="A0A1J4N2F3"/>
<organism evidence="9 10">
    <name type="scientific">Nocardioides luteus</name>
    <dbReference type="NCBI Taxonomy" id="1844"/>
    <lineage>
        <taxon>Bacteria</taxon>
        <taxon>Bacillati</taxon>
        <taxon>Actinomycetota</taxon>
        <taxon>Actinomycetes</taxon>
        <taxon>Propionibacteriales</taxon>
        <taxon>Nocardioidaceae</taxon>
        <taxon>Nocardioides</taxon>
    </lineage>
</organism>
<dbReference type="PANTHER" id="PTHR45436">
    <property type="entry name" value="SENSOR HISTIDINE KINASE YKOH"/>
    <property type="match status" value="1"/>
</dbReference>
<accession>A0A1J4N2F3</accession>
<protein>
    <recommendedName>
        <fullName evidence="2">histidine kinase</fullName>
        <ecNumber evidence="2">2.7.13.3</ecNumber>
    </recommendedName>
</protein>
<keyword evidence="7" id="KW-0472">Membrane</keyword>
<keyword evidence="7" id="KW-0812">Transmembrane</keyword>
<evidence type="ECO:0000259" key="8">
    <source>
        <dbReference type="SMART" id="SM00387"/>
    </source>
</evidence>
<dbReference type="RefSeq" id="WP_052693743.1">
    <property type="nucleotide sequence ID" value="NZ_JZDQ02000022.1"/>
</dbReference>
<feature type="domain" description="Histidine kinase/HSP90-like ATPase" evidence="8">
    <location>
        <begin position="255"/>
        <end position="368"/>
    </location>
</feature>
<dbReference type="EC" id="2.7.13.3" evidence="2"/>
<keyword evidence="10" id="KW-1185">Reference proteome</keyword>
<keyword evidence="4" id="KW-0808">Transferase</keyword>
<dbReference type="Pfam" id="PF02518">
    <property type="entry name" value="HATPase_c"/>
    <property type="match status" value="1"/>
</dbReference>
<dbReference type="SUPFAM" id="SSF55874">
    <property type="entry name" value="ATPase domain of HSP90 chaperone/DNA topoisomerase II/histidine kinase"/>
    <property type="match status" value="1"/>
</dbReference>
<dbReference type="Gene3D" id="3.30.565.10">
    <property type="entry name" value="Histidine kinase-like ATPase, C-terminal domain"/>
    <property type="match status" value="1"/>
</dbReference>
<reference evidence="9" key="1">
    <citation type="submission" date="2016-10" db="EMBL/GenBank/DDBJ databases">
        <title>Draft Genome Sequence of Nocardioides luteus Strain BAFB, an Alkane-Degrading Bacterium Isolated from JP-7 Polluted Soil.</title>
        <authorList>
            <person name="Brown L."/>
            <person name="Ruiz O.N."/>
            <person name="Gunasekera T."/>
        </authorList>
    </citation>
    <scope>NUCLEOTIDE SEQUENCE [LARGE SCALE GENOMIC DNA]</scope>
    <source>
        <strain evidence="9">BAFB</strain>
    </source>
</reference>
<evidence type="ECO:0000256" key="2">
    <source>
        <dbReference type="ARBA" id="ARBA00012438"/>
    </source>
</evidence>
<dbReference type="InterPro" id="IPR050428">
    <property type="entry name" value="TCS_sensor_his_kinase"/>
</dbReference>
<feature type="compositionally biased region" description="Low complexity" evidence="6">
    <location>
        <begin position="133"/>
        <end position="142"/>
    </location>
</feature>
<dbReference type="EMBL" id="JZDQ02000022">
    <property type="protein sequence ID" value="OIJ25714.1"/>
    <property type="molecule type" value="Genomic_DNA"/>
</dbReference>
<proteinExistence type="predicted"/>
<dbReference type="Proteomes" id="UP000033772">
    <property type="component" value="Unassembled WGS sequence"/>
</dbReference>
<dbReference type="GO" id="GO:0004673">
    <property type="term" value="F:protein histidine kinase activity"/>
    <property type="evidence" value="ECO:0007669"/>
    <property type="project" value="UniProtKB-EC"/>
</dbReference>
<keyword evidence="5" id="KW-0418">Kinase</keyword>
<comment type="caution">
    <text evidence="9">The sequence shown here is derived from an EMBL/GenBank/DDBJ whole genome shotgun (WGS) entry which is preliminary data.</text>
</comment>
<feature type="region of interest" description="Disordered" evidence="6">
    <location>
        <begin position="375"/>
        <end position="528"/>
    </location>
</feature>
<evidence type="ECO:0000256" key="5">
    <source>
        <dbReference type="ARBA" id="ARBA00022777"/>
    </source>
</evidence>
<keyword evidence="7" id="KW-1133">Transmembrane helix</keyword>
<comment type="catalytic activity">
    <reaction evidence="1">
        <text>ATP + protein L-histidine = ADP + protein N-phospho-L-histidine.</text>
        <dbReference type="EC" id="2.7.13.3"/>
    </reaction>
</comment>